<proteinExistence type="predicted"/>
<dbReference type="AlphaFoldDB" id="A0A401ISX7"/>
<dbReference type="OrthoDB" id="9870768at2"/>
<comment type="caution">
    <text evidence="1">The sequence shown here is derived from an EMBL/GenBank/DDBJ whole genome shotgun (WGS) entry which is preliminary data.</text>
</comment>
<dbReference type="RefSeq" id="WP_124976209.1">
    <property type="nucleotide sequence ID" value="NZ_BFFP01000015.1"/>
</dbReference>
<evidence type="ECO:0000313" key="1">
    <source>
        <dbReference type="EMBL" id="GBG94628.1"/>
    </source>
</evidence>
<accession>A0A401ISX7</accession>
<organism evidence="1 2">
    <name type="scientific">Ligilactobacillus salitolerans</name>
    <dbReference type="NCBI Taxonomy" id="1808352"/>
    <lineage>
        <taxon>Bacteria</taxon>
        <taxon>Bacillati</taxon>
        <taxon>Bacillota</taxon>
        <taxon>Bacilli</taxon>
        <taxon>Lactobacillales</taxon>
        <taxon>Lactobacillaceae</taxon>
        <taxon>Ligilactobacillus</taxon>
    </lineage>
</organism>
<name>A0A401ISX7_9LACO</name>
<gene>
    <name evidence="1" type="ORF">LFYK43_10870</name>
</gene>
<reference evidence="2" key="1">
    <citation type="journal article" date="2019" name="Int. J. Syst. Evol. Microbiol.">
        <title>Lactobacillus salitolerans sp. nov., a novel lactic acid bacterium isolated from spent mushroom substrates.</title>
        <authorList>
            <person name="Tohno M."/>
            <person name="Tanizawa Y."/>
            <person name="Kojima Y."/>
            <person name="Sakamoto M."/>
            <person name="Nakamura Y."/>
            <person name="Ohkuma M."/>
            <person name="Kobayashi H."/>
        </authorList>
    </citation>
    <scope>NUCLEOTIDE SEQUENCE [LARGE SCALE GENOMIC DNA]</scope>
    <source>
        <strain evidence="2">YK43</strain>
    </source>
</reference>
<dbReference type="Proteomes" id="UP000286848">
    <property type="component" value="Unassembled WGS sequence"/>
</dbReference>
<evidence type="ECO:0000313" key="2">
    <source>
        <dbReference type="Proteomes" id="UP000286848"/>
    </source>
</evidence>
<dbReference type="EMBL" id="BFFP01000015">
    <property type="protein sequence ID" value="GBG94628.1"/>
    <property type="molecule type" value="Genomic_DNA"/>
</dbReference>
<sequence length="107" mass="12067">MSKYLGYIENAEFGRASDVGFMFGLMLVITVPEHGIANFNHYMVNTSENCKNKEAVDKAILDYWRTIYALLDDAKVSSVSELKGVPVEVDCDTKINNFRILTEVIPK</sequence>
<protein>
    <submittedName>
        <fullName evidence="1">Uncharacterized protein</fullName>
    </submittedName>
</protein>
<keyword evidence="2" id="KW-1185">Reference proteome</keyword>